<dbReference type="CDD" id="cd06325">
    <property type="entry name" value="PBP1_ABC_unchar_transporter"/>
    <property type="match status" value="1"/>
</dbReference>
<dbReference type="InterPro" id="IPR028082">
    <property type="entry name" value="Peripla_BP_I"/>
</dbReference>
<dbReference type="PATRIC" id="fig|1423796.3.peg.1570"/>
<accession>A0A0R2D140</accession>
<proteinExistence type="predicted"/>
<dbReference type="EMBL" id="AYYI01000040">
    <property type="protein sequence ID" value="KRM97413.1"/>
    <property type="molecule type" value="Genomic_DNA"/>
</dbReference>
<sequence>MKRLLGFIGVLGVLLAIAFFQAPQSAQSSPTKLASKHVAEKPRIGILQTQSHPALDEIHRGVVAQLRRRGFRDGKTVTIDFENAQGDQSNLQTMAQRFQTKKTALNIGIATPAAQALANTNTQAPLILGAISDPKAAGLVHDNRQPGTNVTGVSSRTPVKQQLQLIRQVLPDTKKLGVIYTSSDPSAQAEVAVLRHLAPQFGFKLHRFTVANSNDVDQVAQLAVQQVQAIYVPSDNTIASALQTLLNHTNQAKVPVFPATAKQVQAGGLASYGLDQYALGVATGNMAADVLQGKTQPAKTPIKTVAKGKLAINQKAAVALGIKLPAAVTKQAQQKGVVYP</sequence>
<dbReference type="InterPro" id="IPR047776">
    <property type="entry name" value="ABC_SBP_TrpX-like"/>
</dbReference>
<evidence type="ECO:0000313" key="1">
    <source>
        <dbReference type="EMBL" id="KRM97413.1"/>
    </source>
</evidence>
<dbReference type="NCBIfam" id="NF041285">
    <property type="entry name" value="ABC_SBP_TrpX"/>
    <property type="match status" value="1"/>
</dbReference>
<dbReference type="Proteomes" id="UP000051638">
    <property type="component" value="Unassembled WGS sequence"/>
</dbReference>
<protein>
    <submittedName>
        <fullName evidence="1">ABC transporter substrate-binding protein</fullName>
    </submittedName>
</protein>
<dbReference type="STRING" id="1423796.FC24_GL001543"/>
<dbReference type="SUPFAM" id="SSF53822">
    <property type="entry name" value="Periplasmic binding protein-like I"/>
    <property type="match status" value="1"/>
</dbReference>
<organism evidence="1 2">
    <name type="scientific">Loigolactobacillus rennini DSM 20253</name>
    <dbReference type="NCBI Taxonomy" id="1423796"/>
    <lineage>
        <taxon>Bacteria</taxon>
        <taxon>Bacillati</taxon>
        <taxon>Bacillota</taxon>
        <taxon>Bacilli</taxon>
        <taxon>Lactobacillales</taxon>
        <taxon>Lactobacillaceae</taxon>
        <taxon>Loigolactobacillus</taxon>
    </lineage>
</organism>
<dbReference type="RefSeq" id="WP_057874096.1">
    <property type="nucleotide sequence ID" value="NZ_AYYI01000040.1"/>
</dbReference>
<name>A0A0R2D140_9LACO</name>
<dbReference type="OrthoDB" id="9776955at2"/>
<dbReference type="PANTHER" id="PTHR35271:SF1">
    <property type="entry name" value="ABC TRANSPORTER, SUBSTRATE-BINDING LIPOPROTEIN"/>
    <property type="match status" value="1"/>
</dbReference>
<dbReference type="PANTHER" id="PTHR35271">
    <property type="entry name" value="ABC TRANSPORTER, SUBSTRATE-BINDING LIPOPROTEIN-RELATED"/>
    <property type="match status" value="1"/>
</dbReference>
<dbReference type="AlphaFoldDB" id="A0A0R2D140"/>
<evidence type="ECO:0000313" key="2">
    <source>
        <dbReference type="Proteomes" id="UP000051638"/>
    </source>
</evidence>
<keyword evidence="2" id="KW-1185">Reference proteome</keyword>
<reference evidence="1 2" key="1">
    <citation type="journal article" date="2015" name="Genome Announc.">
        <title>Expanding the biotechnology potential of lactobacilli through comparative genomics of 213 strains and associated genera.</title>
        <authorList>
            <person name="Sun Z."/>
            <person name="Harris H.M."/>
            <person name="McCann A."/>
            <person name="Guo C."/>
            <person name="Argimon S."/>
            <person name="Zhang W."/>
            <person name="Yang X."/>
            <person name="Jeffery I.B."/>
            <person name="Cooney J.C."/>
            <person name="Kagawa T.F."/>
            <person name="Liu W."/>
            <person name="Song Y."/>
            <person name="Salvetti E."/>
            <person name="Wrobel A."/>
            <person name="Rasinkangas P."/>
            <person name="Parkhill J."/>
            <person name="Rea M.C."/>
            <person name="O'Sullivan O."/>
            <person name="Ritari J."/>
            <person name="Douillard F.P."/>
            <person name="Paul Ross R."/>
            <person name="Yang R."/>
            <person name="Briner A.E."/>
            <person name="Felis G.E."/>
            <person name="de Vos W.M."/>
            <person name="Barrangou R."/>
            <person name="Klaenhammer T.R."/>
            <person name="Caufield P.W."/>
            <person name="Cui Y."/>
            <person name="Zhang H."/>
            <person name="O'Toole P.W."/>
        </authorList>
    </citation>
    <scope>NUCLEOTIDE SEQUENCE [LARGE SCALE GENOMIC DNA]</scope>
    <source>
        <strain evidence="1 2">DSM 20253</strain>
    </source>
</reference>
<dbReference type="InterPro" id="IPR007487">
    <property type="entry name" value="ABC_transpt-TYRBP-like"/>
</dbReference>
<comment type="caution">
    <text evidence="1">The sequence shown here is derived from an EMBL/GenBank/DDBJ whole genome shotgun (WGS) entry which is preliminary data.</text>
</comment>
<dbReference type="Gene3D" id="3.40.50.2300">
    <property type="match status" value="2"/>
</dbReference>
<gene>
    <name evidence="1" type="ORF">FC24_GL001543</name>
</gene>
<dbReference type="Pfam" id="PF04392">
    <property type="entry name" value="ABC_sub_bind"/>
    <property type="match status" value="1"/>
</dbReference>